<comment type="caution">
    <text evidence="1">The sequence shown here is derived from an EMBL/GenBank/DDBJ whole genome shotgun (WGS) entry which is preliminary data.</text>
</comment>
<reference evidence="1 2" key="1">
    <citation type="journal article" date="2023" name="IMA Fungus">
        <title>Comparative genomic study of the Penicillium genus elucidates a diverse pangenome and 15 lateral gene transfer events.</title>
        <authorList>
            <person name="Petersen C."/>
            <person name="Sorensen T."/>
            <person name="Nielsen M.R."/>
            <person name="Sondergaard T.E."/>
            <person name="Sorensen J.L."/>
            <person name="Fitzpatrick D.A."/>
            <person name="Frisvad J.C."/>
            <person name="Nielsen K.L."/>
        </authorList>
    </citation>
    <scope>NUCLEOTIDE SEQUENCE [LARGE SCALE GENOMIC DNA]</scope>
    <source>
        <strain evidence="1 2">IBT 29057</strain>
    </source>
</reference>
<organism evidence="1 2">
    <name type="scientific">Penicillium hetheringtonii</name>
    <dbReference type="NCBI Taxonomy" id="911720"/>
    <lineage>
        <taxon>Eukaryota</taxon>
        <taxon>Fungi</taxon>
        <taxon>Dikarya</taxon>
        <taxon>Ascomycota</taxon>
        <taxon>Pezizomycotina</taxon>
        <taxon>Eurotiomycetes</taxon>
        <taxon>Eurotiomycetidae</taxon>
        <taxon>Eurotiales</taxon>
        <taxon>Aspergillaceae</taxon>
        <taxon>Penicillium</taxon>
    </lineage>
</organism>
<keyword evidence="2" id="KW-1185">Reference proteome</keyword>
<evidence type="ECO:0000313" key="2">
    <source>
        <dbReference type="Proteomes" id="UP001216150"/>
    </source>
</evidence>
<name>A0AAD6DPN7_9EURO</name>
<dbReference type="AlphaFoldDB" id="A0AAD6DPN7"/>
<proteinExistence type="predicted"/>
<protein>
    <submittedName>
        <fullName evidence="1">Uncharacterized protein</fullName>
    </submittedName>
</protein>
<accession>A0AAD6DPN7</accession>
<dbReference type="Proteomes" id="UP001216150">
    <property type="component" value="Unassembled WGS sequence"/>
</dbReference>
<evidence type="ECO:0000313" key="1">
    <source>
        <dbReference type="EMBL" id="KAJ5590287.1"/>
    </source>
</evidence>
<sequence>MVDEVRHRHEMKCLAIAGKPSITDYTFDPFVFTLPQWLQFPLELTVAQAGLRERAFKAIHEMKKLMHFRDYRFSFLCPQKARSDWNIHCTSMRRLMNWEEDTFPSSSFLSRDATLAPTPRLPKETVRLRLDAQVYGKFVGAYSSYLDSYFREVLNEYVLWKHQTENLAARLLHHAIYREWRTWWDGEFRKEMNKWEECVQLLEMPLWEDVVDELYLMILDCVEDAEEIADSLCRIGVITGQGKIGDIGATAGIMKESMLESQEITVYLDPNTIDLSLVGESDDYGYGEDIIVAMDPSI</sequence>
<dbReference type="EMBL" id="JAQJAC010000003">
    <property type="protein sequence ID" value="KAJ5590287.1"/>
    <property type="molecule type" value="Genomic_DNA"/>
</dbReference>
<gene>
    <name evidence="1" type="ORF">N7450_004259</name>
</gene>